<feature type="region of interest" description="Disordered" evidence="1">
    <location>
        <begin position="68"/>
        <end position="97"/>
    </location>
</feature>
<dbReference type="RefSeq" id="WP_379726329.1">
    <property type="nucleotide sequence ID" value="NZ_JBHRYJ010000002.1"/>
</dbReference>
<feature type="region of interest" description="Disordered" evidence="1">
    <location>
        <begin position="110"/>
        <end position="154"/>
    </location>
</feature>
<name>A0ABV7VF97_9PROT</name>
<protein>
    <submittedName>
        <fullName evidence="3">Uncharacterized protein</fullName>
    </submittedName>
</protein>
<accession>A0ABV7VF97</accession>
<evidence type="ECO:0000256" key="1">
    <source>
        <dbReference type="SAM" id="MobiDB-lite"/>
    </source>
</evidence>
<proteinExistence type="predicted"/>
<feature type="compositionally biased region" description="Basic and acidic residues" evidence="1">
    <location>
        <begin position="86"/>
        <end position="95"/>
    </location>
</feature>
<feature type="compositionally biased region" description="Basic and acidic residues" evidence="1">
    <location>
        <begin position="111"/>
        <end position="154"/>
    </location>
</feature>
<evidence type="ECO:0000313" key="3">
    <source>
        <dbReference type="EMBL" id="MFC3676190.1"/>
    </source>
</evidence>
<comment type="caution">
    <text evidence="3">The sequence shown here is derived from an EMBL/GenBank/DDBJ whole genome shotgun (WGS) entry which is preliminary data.</text>
</comment>
<keyword evidence="2" id="KW-0732">Signal</keyword>
<feature type="signal peptide" evidence="2">
    <location>
        <begin position="1"/>
        <end position="34"/>
    </location>
</feature>
<sequence>MATMVAKAMMHIRGMRLASLILAGLLVAIQPAAAQQDPGLEIQRRAQQDFERQQQQRDLDYQGFLQRQQSESLRQDQNRQQQMQQDLRRSEDGLRLPDNADAARLRALQQRRADEAQQRQLDNQRRQIDARNRQLQNDQRRLETQQRLDRLTKP</sequence>
<feature type="chain" id="PRO_5047538995" evidence="2">
    <location>
        <begin position="35"/>
        <end position="154"/>
    </location>
</feature>
<keyword evidence="4" id="KW-1185">Reference proteome</keyword>
<evidence type="ECO:0000256" key="2">
    <source>
        <dbReference type="SAM" id="SignalP"/>
    </source>
</evidence>
<dbReference type="EMBL" id="JBHRYJ010000002">
    <property type="protein sequence ID" value="MFC3676190.1"/>
    <property type="molecule type" value="Genomic_DNA"/>
</dbReference>
<evidence type="ECO:0000313" key="4">
    <source>
        <dbReference type="Proteomes" id="UP001595711"/>
    </source>
</evidence>
<dbReference type="Proteomes" id="UP001595711">
    <property type="component" value="Unassembled WGS sequence"/>
</dbReference>
<reference evidence="4" key="1">
    <citation type="journal article" date="2019" name="Int. J. Syst. Evol. Microbiol.">
        <title>The Global Catalogue of Microorganisms (GCM) 10K type strain sequencing project: providing services to taxonomists for standard genome sequencing and annotation.</title>
        <authorList>
            <consortium name="The Broad Institute Genomics Platform"/>
            <consortium name="The Broad Institute Genome Sequencing Center for Infectious Disease"/>
            <person name="Wu L."/>
            <person name="Ma J."/>
        </authorList>
    </citation>
    <scope>NUCLEOTIDE SEQUENCE [LARGE SCALE GENOMIC DNA]</scope>
    <source>
        <strain evidence="4">KCTC 42182</strain>
    </source>
</reference>
<gene>
    <name evidence="3" type="ORF">ACFOOQ_11590</name>
</gene>
<organism evidence="3 4">
    <name type="scientific">Ferrovibrio xuzhouensis</name>
    <dbReference type="NCBI Taxonomy" id="1576914"/>
    <lineage>
        <taxon>Bacteria</taxon>
        <taxon>Pseudomonadati</taxon>
        <taxon>Pseudomonadota</taxon>
        <taxon>Alphaproteobacteria</taxon>
        <taxon>Rhodospirillales</taxon>
        <taxon>Rhodospirillaceae</taxon>
        <taxon>Ferrovibrio</taxon>
    </lineage>
</organism>